<dbReference type="SUPFAM" id="SSF53623">
    <property type="entry name" value="MurD-like peptide ligases, catalytic domain"/>
    <property type="match status" value="1"/>
</dbReference>
<dbReference type="EMBL" id="BMFL01000010">
    <property type="protein sequence ID" value="GGE99511.1"/>
    <property type="molecule type" value="Genomic_DNA"/>
</dbReference>
<feature type="short sequence motif" description="Meso-diaminopimelate recognition motif" evidence="7">
    <location>
        <begin position="403"/>
        <end position="406"/>
    </location>
</feature>
<keyword evidence="7" id="KW-0067">ATP-binding</keyword>
<keyword evidence="15" id="KW-1185">Reference proteome</keyword>
<feature type="binding site" evidence="7">
    <location>
        <begin position="112"/>
        <end position="118"/>
    </location>
    <ligand>
        <name>ATP</name>
        <dbReference type="ChEBI" id="CHEBI:30616"/>
    </ligand>
</feature>
<dbReference type="Proteomes" id="UP000184120">
    <property type="component" value="Unassembled WGS sequence"/>
</dbReference>
<dbReference type="Pfam" id="PF08245">
    <property type="entry name" value="Mur_ligase_M"/>
    <property type="match status" value="1"/>
</dbReference>
<comment type="catalytic activity">
    <reaction evidence="7">
        <text>UDP-N-acetyl-alpha-D-muramoyl-L-alanyl-D-glutamate + meso-2,6-diaminopimelate + ATP = UDP-N-acetyl-alpha-D-muramoyl-L-alanyl-gamma-D-glutamyl-meso-2,6-diaminopimelate + ADP + phosphate + H(+)</text>
        <dbReference type="Rhea" id="RHEA:23676"/>
        <dbReference type="ChEBI" id="CHEBI:15378"/>
        <dbReference type="ChEBI" id="CHEBI:30616"/>
        <dbReference type="ChEBI" id="CHEBI:43474"/>
        <dbReference type="ChEBI" id="CHEBI:57791"/>
        <dbReference type="ChEBI" id="CHEBI:83900"/>
        <dbReference type="ChEBI" id="CHEBI:83905"/>
        <dbReference type="ChEBI" id="CHEBI:456216"/>
        <dbReference type="EC" id="6.3.2.13"/>
    </reaction>
</comment>
<keyword evidence="4 7" id="KW-0573">Peptidoglycan synthesis</keyword>
<evidence type="ECO:0000313" key="12">
    <source>
        <dbReference type="EMBL" id="GGE99511.1"/>
    </source>
</evidence>
<dbReference type="GO" id="GO:0005737">
    <property type="term" value="C:cytoplasm"/>
    <property type="evidence" value="ECO:0007669"/>
    <property type="project" value="UniProtKB-SubCell"/>
</dbReference>
<evidence type="ECO:0000256" key="3">
    <source>
        <dbReference type="ARBA" id="ARBA00022960"/>
    </source>
</evidence>
<comment type="function">
    <text evidence="7">Catalyzes the addition of meso-diaminopimelic acid to the nucleotide precursor UDP-N-acetylmuramoyl-L-alanyl-D-glutamate (UMAG) in the biosynthesis of bacterial cell-wall peptidoglycan.</text>
</comment>
<evidence type="ECO:0000256" key="6">
    <source>
        <dbReference type="ARBA" id="ARBA00023316"/>
    </source>
</evidence>
<comment type="PTM">
    <text evidence="7">Carboxylation is probably crucial for Mg(2+) binding and, consequently, for the gamma-phosphate positioning of ATP.</text>
</comment>
<comment type="similarity">
    <text evidence="1 7">Belongs to the MurCDEF family. MurE subfamily.</text>
</comment>
<dbReference type="SUPFAM" id="SSF63418">
    <property type="entry name" value="MurE/MurF N-terminal domain"/>
    <property type="match status" value="1"/>
</dbReference>
<dbReference type="InterPro" id="IPR005761">
    <property type="entry name" value="UDP-N-AcMur-Glu-dNH2Pim_ligase"/>
</dbReference>
<dbReference type="InterPro" id="IPR036615">
    <property type="entry name" value="Mur_ligase_C_dom_sf"/>
</dbReference>
<dbReference type="GO" id="GO:0008765">
    <property type="term" value="F:UDP-N-acetylmuramoylalanyl-D-glutamate-2,6-diaminopimelate ligase activity"/>
    <property type="evidence" value="ECO:0007669"/>
    <property type="project" value="UniProtKB-UniRule"/>
</dbReference>
<feature type="domain" description="Mur ligase central" evidence="11">
    <location>
        <begin position="110"/>
        <end position="306"/>
    </location>
</feature>
<proteinExistence type="inferred from homology"/>
<organism evidence="13 14">
    <name type="scientific">Chishuiella changwenlii</name>
    <dbReference type="NCBI Taxonomy" id="1434701"/>
    <lineage>
        <taxon>Bacteria</taxon>
        <taxon>Pseudomonadati</taxon>
        <taxon>Bacteroidota</taxon>
        <taxon>Flavobacteriia</taxon>
        <taxon>Flavobacteriales</taxon>
        <taxon>Weeksellaceae</taxon>
        <taxon>Chishuiella</taxon>
    </lineage>
</organism>
<dbReference type="GO" id="GO:0051301">
    <property type="term" value="P:cell division"/>
    <property type="evidence" value="ECO:0007669"/>
    <property type="project" value="UniProtKB-KW"/>
</dbReference>
<dbReference type="Proteomes" id="UP000650994">
    <property type="component" value="Unassembled WGS sequence"/>
</dbReference>
<dbReference type="InterPro" id="IPR000713">
    <property type="entry name" value="Mur_ligase_N"/>
</dbReference>
<dbReference type="InterPro" id="IPR036565">
    <property type="entry name" value="Mur-like_cat_sf"/>
</dbReference>
<feature type="binding site" evidence="7">
    <location>
        <position position="31"/>
    </location>
    <ligand>
        <name>UDP-N-acetyl-alpha-D-muramoyl-L-alanyl-D-glutamate</name>
        <dbReference type="ChEBI" id="CHEBI:83900"/>
    </ligand>
</feature>
<dbReference type="Pfam" id="PF01225">
    <property type="entry name" value="Mur_ligase"/>
    <property type="match status" value="1"/>
</dbReference>
<dbReference type="NCBIfam" id="NF001126">
    <property type="entry name" value="PRK00139.1-4"/>
    <property type="match status" value="1"/>
</dbReference>
<keyword evidence="5 7" id="KW-0131">Cell cycle</keyword>
<dbReference type="GO" id="GO:0009252">
    <property type="term" value="P:peptidoglycan biosynthetic process"/>
    <property type="evidence" value="ECO:0007669"/>
    <property type="project" value="UniProtKB-UniRule"/>
</dbReference>
<dbReference type="GO" id="GO:0008360">
    <property type="term" value="P:regulation of cell shape"/>
    <property type="evidence" value="ECO:0007669"/>
    <property type="project" value="UniProtKB-KW"/>
</dbReference>
<dbReference type="HAMAP" id="MF_00208">
    <property type="entry name" value="MurE"/>
    <property type="match status" value="1"/>
</dbReference>
<dbReference type="InterPro" id="IPR013221">
    <property type="entry name" value="Mur_ligase_cen"/>
</dbReference>
<evidence type="ECO:0000313" key="15">
    <source>
        <dbReference type="Proteomes" id="UP000650994"/>
    </source>
</evidence>
<feature type="domain" description="Mur ligase C-terminal" evidence="10">
    <location>
        <begin position="328"/>
        <end position="458"/>
    </location>
</feature>
<dbReference type="SUPFAM" id="SSF53244">
    <property type="entry name" value="MurD-like peptide ligases, peptide-binding domain"/>
    <property type="match status" value="1"/>
</dbReference>
<dbReference type="GO" id="GO:0071555">
    <property type="term" value="P:cell wall organization"/>
    <property type="evidence" value="ECO:0007669"/>
    <property type="project" value="UniProtKB-KW"/>
</dbReference>
<keyword evidence="7" id="KW-0460">Magnesium</keyword>
<evidence type="ECO:0000256" key="4">
    <source>
        <dbReference type="ARBA" id="ARBA00022984"/>
    </source>
</evidence>
<dbReference type="UniPathway" id="UPA00219"/>
<comment type="subcellular location">
    <subcellularLocation>
        <location evidence="7 8">Cytoplasm</location>
    </subcellularLocation>
</comment>
<keyword evidence="7" id="KW-0547">Nucleotide-binding</keyword>
<evidence type="ECO:0000256" key="2">
    <source>
        <dbReference type="ARBA" id="ARBA00022618"/>
    </source>
</evidence>
<dbReference type="Pfam" id="PF02875">
    <property type="entry name" value="Mur_ligase_C"/>
    <property type="match status" value="1"/>
</dbReference>
<dbReference type="PANTHER" id="PTHR23135:SF4">
    <property type="entry name" value="UDP-N-ACETYLMURAMOYL-L-ALANYL-D-GLUTAMATE--2,6-DIAMINOPIMELATE LIGASE MURE HOMOLOG, CHLOROPLASTIC"/>
    <property type="match status" value="1"/>
</dbReference>
<dbReference type="GO" id="GO:0005524">
    <property type="term" value="F:ATP binding"/>
    <property type="evidence" value="ECO:0007669"/>
    <property type="project" value="UniProtKB-UniRule"/>
</dbReference>
<dbReference type="EC" id="6.3.2.13" evidence="7"/>
<dbReference type="OrthoDB" id="9800958at2"/>
<evidence type="ECO:0000256" key="1">
    <source>
        <dbReference type="ARBA" id="ARBA00005898"/>
    </source>
</evidence>
<dbReference type="NCBIfam" id="TIGR01085">
    <property type="entry name" value="murE"/>
    <property type="match status" value="1"/>
</dbReference>
<evidence type="ECO:0000259" key="9">
    <source>
        <dbReference type="Pfam" id="PF01225"/>
    </source>
</evidence>
<sequence length="487" mass="54280">MKSLVDLLYKVSILEIINTTKIEVNNIQFDSRKIEKDDVFVAVKGVTVDGHQYVEKAVSLGAKVIICEVLPTEITEGITYVKVEDSTIALGILASNYYDNPTKDLKLVGVTGTNGKTTTTTLLYELFTKLGYACALVSTIKIVIDGEEIPSTHTTPDILTLNKMFREAVNRGCDYAFMEVSSHGIHQNRIAGLHFEVAGFTNITHDHLDYHKTFANYIAAKKKFFDDLPKTSTAISNADDKNGKVMLQNTNATKKMYALKTDADFKGRIIEHQFDGMQLEFNNKEFWTSLIGQFNASNLLLVFGVASVLEQDEIEVLKALSTLGNVDGRFQSFKTESGIVIIVDYAHTPDALENVLRTIEAIRTRNEKLITVVGCGGDRDKTKRPEMADIASEKSNLAIFTSDNPRTEDAEEILRDMEVGVKAQFYNRTLKITDRKEAIKTAIKMAEPKDIILIAGKGHETYQEINGVRTHFSDVEIATELSKILNK</sequence>
<gene>
    <name evidence="7 12" type="primary">murE</name>
    <name evidence="12" type="ORF">GCM10010984_16390</name>
    <name evidence="13" type="ORF">SAMN05443634_102265</name>
</gene>
<protein>
    <recommendedName>
        <fullName evidence="7">UDP-N-acetylmuramoyl-L-alanyl-D-glutamate--2,6-diaminopimelate ligase</fullName>
        <ecNumber evidence="7">6.3.2.13</ecNumber>
    </recommendedName>
    <alternativeName>
        <fullName evidence="7">Meso-A2pm-adding enzyme</fullName>
    </alternativeName>
    <alternativeName>
        <fullName evidence="7">Meso-diaminopimelate-adding enzyme</fullName>
    </alternativeName>
    <alternativeName>
        <fullName evidence="7">UDP-MurNAc-L-Ala-D-Glu:meso-diaminopimelate ligase</fullName>
    </alternativeName>
    <alternativeName>
        <fullName evidence="7">UDP-MurNAc-tripeptide synthetase</fullName>
    </alternativeName>
    <alternativeName>
        <fullName evidence="7">UDP-N-acetylmuramyl-tripeptide synthetase</fullName>
    </alternativeName>
</protein>
<evidence type="ECO:0000256" key="8">
    <source>
        <dbReference type="RuleBase" id="RU004135"/>
    </source>
</evidence>
<evidence type="ECO:0000256" key="7">
    <source>
        <dbReference type="HAMAP-Rule" id="MF_00208"/>
    </source>
</evidence>
<evidence type="ECO:0000313" key="14">
    <source>
        <dbReference type="Proteomes" id="UP000184120"/>
    </source>
</evidence>
<evidence type="ECO:0000256" key="5">
    <source>
        <dbReference type="ARBA" id="ARBA00023306"/>
    </source>
</evidence>
<comment type="pathway">
    <text evidence="7 8">Cell wall biogenesis; peptidoglycan biosynthesis.</text>
</comment>
<reference evidence="13" key="3">
    <citation type="submission" date="2016-11" db="EMBL/GenBank/DDBJ databases">
        <authorList>
            <person name="Jaros S."/>
            <person name="Januszkiewicz K."/>
            <person name="Wedrychowicz H."/>
        </authorList>
    </citation>
    <scope>NUCLEOTIDE SEQUENCE [LARGE SCALE GENOMIC DNA]</scope>
    <source>
        <strain evidence="13">DSM 27989</strain>
    </source>
</reference>
<feature type="binding site" evidence="7">
    <location>
        <position position="187"/>
    </location>
    <ligand>
        <name>UDP-N-acetyl-alpha-D-muramoyl-L-alanyl-D-glutamate</name>
        <dbReference type="ChEBI" id="CHEBI:83900"/>
    </ligand>
</feature>
<dbReference type="Gene3D" id="3.40.1190.10">
    <property type="entry name" value="Mur-like, catalytic domain"/>
    <property type="match status" value="1"/>
</dbReference>
<keyword evidence="7" id="KW-0963">Cytoplasm</keyword>
<reference evidence="15" key="4">
    <citation type="journal article" date="2019" name="Int. J. Syst. Evol. Microbiol.">
        <title>The Global Catalogue of Microorganisms (GCM) 10K type strain sequencing project: providing services to taxonomists for standard genome sequencing and annotation.</title>
        <authorList>
            <consortium name="The Broad Institute Genomics Platform"/>
            <consortium name="The Broad Institute Genome Sequencing Center for Infectious Disease"/>
            <person name="Wu L."/>
            <person name="Ma J."/>
        </authorList>
    </citation>
    <scope>NUCLEOTIDE SEQUENCE [LARGE SCALE GENOMIC DNA]</scope>
    <source>
        <strain evidence="15">CGMCC 1.12707</strain>
    </source>
</reference>
<evidence type="ECO:0000259" key="10">
    <source>
        <dbReference type="Pfam" id="PF02875"/>
    </source>
</evidence>
<reference evidence="14" key="2">
    <citation type="submission" date="2016-11" db="EMBL/GenBank/DDBJ databases">
        <authorList>
            <person name="Varghese N."/>
            <person name="Submissions S."/>
        </authorList>
    </citation>
    <scope>NUCLEOTIDE SEQUENCE [LARGE SCALE GENOMIC DNA]</scope>
    <source>
        <strain evidence="14">DSM 27989</strain>
    </source>
</reference>
<feature type="binding site" evidence="7">
    <location>
        <begin position="154"/>
        <end position="155"/>
    </location>
    <ligand>
        <name>UDP-N-acetyl-alpha-D-muramoyl-L-alanyl-D-glutamate</name>
        <dbReference type="ChEBI" id="CHEBI:83900"/>
    </ligand>
</feature>
<accession>A0A1M6U906</accession>
<dbReference type="EMBL" id="FRBH01000002">
    <property type="protein sequence ID" value="SHK65667.1"/>
    <property type="molecule type" value="Genomic_DNA"/>
</dbReference>
<dbReference type="Gene3D" id="3.90.190.20">
    <property type="entry name" value="Mur ligase, C-terminal domain"/>
    <property type="match status" value="1"/>
</dbReference>
<feature type="binding site" evidence="7">
    <location>
        <position position="456"/>
    </location>
    <ligand>
        <name>meso-2,6-diaminopimelate</name>
        <dbReference type="ChEBI" id="CHEBI:57791"/>
    </ligand>
</feature>
<dbReference type="Gene3D" id="3.40.1390.10">
    <property type="entry name" value="MurE/MurF, N-terminal domain"/>
    <property type="match status" value="1"/>
</dbReference>
<dbReference type="PANTHER" id="PTHR23135">
    <property type="entry name" value="MUR LIGASE FAMILY MEMBER"/>
    <property type="match status" value="1"/>
</dbReference>
<feature type="binding site" evidence="7">
    <location>
        <position position="379"/>
    </location>
    <ligand>
        <name>meso-2,6-diaminopimelate</name>
        <dbReference type="ChEBI" id="CHEBI:57791"/>
    </ligand>
</feature>
<feature type="binding site" evidence="7">
    <location>
        <position position="189"/>
    </location>
    <ligand>
        <name>UDP-N-acetyl-alpha-D-muramoyl-L-alanyl-D-glutamate</name>
        <dbReference type="ChEBI" id="CHEBI:83900"/>
    </ligand>
</feature>
<comment type="cofactor">
    <cofactor evidence="7">
        <name>Mg(2+)</name>
        <dbReference type="ChEBI" id="CHEBI:18420"/>
    </cofactor>
</comment>
<keyword evidence="3 7" id="KW-0133">Cell shape</keyword>
<feature type="binding site" evidence="7">
    <location>
        <position position="460"/>
    </location>
    <ligand>
        <name>meso-2,6-diaminopimelate</name>
        <dbReference type="ChEBI" id="CHEBI:57791"/>
    </ligand>
</feature>
<dbReference type="InterPro" id="IPR004101">
    <property type="entry name" value="Mur_ligase_C"/>
</dbReference>
<keyword evidence="2 7" id="KW-0132">Cell division</keyword>
<keyword evidence="7 13" id="KW-0436">Ligase</keyword>
<evidence type="ECO:0000313" key="13">
    <source>
        <dbReference type="EMBL" id="SHK65667.1"/>
    </source>
</evidence>
<feature type="modified residue" description="N6-carboxylysine" evidence="7">
    <location>
        <position position="221"/>
    </location>
</feature>
<keyword evidence="6 7" id="KW-0961">Cell wall biogenesis/degradation</keyword>
<feature type="binding site" evidence="7">
    <location>
        <position position="181"/>
    </location>
    <ligand>
        <name>UDP-N-acetyl-alpha-D-muramoyl-L-alanyl-D-glutamate</name>
        <dbReference type="ChEBI" id="CHEBI:83900"/>
    </ligand>
</feature>
<reference evidence="12" key="5">
    <citation type="submission" date="2024-05" db="EMBL/GenBank/DDBJ databases">
        <authorList>
            <person name="Sun Q."/>
            <person name="Zhou Y."/>
        </authorList>
    </citation>
    <scope>NUCLEOTIDE SEQUENCE</scope>
    <source>
        <strain evidence="12">CGMCC 1.12707</strain>
    </source>
</reference>
<reference evidence="12" key="1">
    <citation type="journal article" date="2014" name="Int. J. Syst. Evol. Microbiol.">
        <title>Complete genome of a new Firmicutes species belonging to the dominant human colonic microbiota ('Ruminococcus bicirculans') reveals two chromosomes and a selective capacity to utilize plant glucans.</title>
        <authorList>
            <consortium name="NISC Comparative Sequencing Program"/>
            <person name="Wegmann U."/>
            <person name="Louis P."/>
            <person name="Goesmann A."/>
            <person name="Henrissat B."/>
            <person name="Duncan S.H."/>
            <person name="Flint H.J."/>
        </authorList>
    </citation>
    <scope>NUCLEOTIDE SEQUENCE</scope>
    <source>
        <strain evidence="12">CGMCC 1.12707</strain>
    </source>
</reference>
<dbReference type="STRING" id="1434701.SAMN05443634_102265"/>
<dbReference type="InterPro" id="IPR035911">
    <property type="entry name" value="MurE/MurF_N"/>
</dbReference>
<evidence type="ECO:0000259" key="11">
    <source>
        <dbReference type="Pfam" id="PF08245"/>
    </source>
</evidence>
<dbReference type="GO" id="GO:0000287">
    <property type="term" value="F:magnesium ion binding"/>
    <property type="evidence" value="ECO:0007669"/>
    <property type="project" value="UniProtKB-UniRule"/>
</dbReference>
<dbReference type="AlphaFoldDB" id="A0A1M6U906"/>
<dbReference type="RefSeq" id="WP_072929699.1">
    <property type="nucleotide sequence ID" value="NZ_BMFL01000010.1"/>
</dbReference>
<feature type="domain" description="Mur ligase N-terminal catalytic" evidence="9">
    <location>
        <begin position="24"/>
        <end position="97"/>
    </location>
</feature>
<comment type="caution">
    <text evidence="7">Lacks conserved residue(s) required for the propagation of feature annotation.</text>
</comment>
<name>A0A1M6U906_9FLAO</name>
<feature type="binding site" evidence="7">
    <location>
        <begin position="403"/>
        <end position="406"/>
    </location>
    <ligand>
        <name>meso-2,6-diaminopimelate</name>
        <dbReference type="ChEBI" id="CHEBI:57791"/>
    </ligand>
</feature>